<dbReference type="PANTHER" id="PTHR30413:SF8">
    <property type="entry name" value="TRANSPORT PERMEASE PROTEIN"/>
    <property type="match status" value="1"/>
</dbReference>
<feature type="transmembrane region" description="Helical" evidence="9">
    <location>
        <begin position="99"/>
        <end position="118"/>
    </location>
</feature>
<accession>A0AAU7CD62</accession>
<feature type="domain" description="ABC transmembrane type-2" evidence="10">
    <location>
        <begin position="66"/>
        <end position="287"/>
    </location>
</feature>
<dbReference type="Pfam" id="PF01061">
    <property type="entry name" value="ABC2_membrane"/>
    <property type="match status" value="1"/>
</dbReference>
<evidence type="ECO:0000256" key="5">
    <source>
        <dbReference type="ARBA" id="ARBA00022519"/>
    </source>
</evidence>
<evidence type="ECO:0000256" key="8">
    <source>
        <dbReference type="ARBA" id="ARBA00023136"/>
    </source>
</evidence>
<dbReference type="GO" id="GO:0005886">
    <property type="term" value="C:plasma membrane"/>
    <property type="evidence" value="ECO:0007669"/>
    <property type="project" value="UniProtKB-SubCell"/>
</dbReference>
<proteinExistence type="inferred from homology"/>
<keyword evidence="3 9" id="KW-0813">Transport</keyword>
<dbReference type="PANTHER" id="PTHR30413">
    <property type="entry name" value="INNER MEMBRANE TRANSPORT PERMEASE"/>
    <property type="match status" value="1"/>
</dbReference>
<feature type="transmembrane region" description="Helical" evidence="9">
    <location>
        <begin position="65"/>
        <end position="87"/>
    </location>
</feature>
<dbReference type="PROSITE" id="PS51012">
    <property type="entry name" value="ABC_TM2"/>
    <property type="match status" value="1"/>
</dbReference>
<dbReference type="GO" id="GO:0015920">
    <property type="term" value="P:lipopolysaccharide transport"/>
    <property type="evidence" value="ECO:0007669"/>
    <property type="project" value="TreeGrafter"/>
</dbReference>
<keyword evidence="8 9" id="KW-0472">Membrane</keyword>
<dbReference type="RefSeq" id="WP_406695916.1">
    <property type="nucleotide sequence ID" value="NZ_CP155447.1"/>
</dbReference>
<keyword evidence="4 9" id="KW-1003">Cell membrane</keyword>
<evidence type="ECO:0000256" key="6">
    <source>
        <dbReference type="ARBA" id="ARBA00022692"/>
    </source>
</evidence>
<protein>
    <recommendedName>
        <fullName evidence="9">Transport permease protein</fullName>
    </recommendedName>
</protein>
<evidence type="ECO:0000313" key="11">
    <source>
        <dbReference type="EMBL" id="XBH03179.1"/>
    </source>
</evidence>
<comment type="subcellular location">
    <subcellularLocation>
        <location evidence="1">Cell inner membrane</location>
        <topology evidence="1">Multi-pass membrane protein</topology>
    </subcellularLocation>
    <subcellularLocation>
        <location evidence="9">Cell membrane</location>
        <topology evidence="9">Multi-pass membrane protein</topology>
    </subcellularLocation>
</comment>
<keyword evidence="7 9" id="KW-1133">Transmembrane helix</keyword>
<evidence type="ECO:0000256" key="3">
    <source>
        <dbReference type="ARBA" id="ARBA00022448"/>
    </source>
</evidence>
<evidence type="ECO:0000256" key="9">
    <source>
        <dbReference type="RuleBase" id="RU361157"/>
    </source>
</evidence>
<evidence type="ECO:0000256" key="7">
    <source>
        <dbReference type="ARBA" id="ARBA00022989"/>
    </source>
</evidence>
<dbReference type="EMBL" id="CP155447">
    <property type="protein sequence ID" value="XBH03179.1"/>
    <property type="molecule type" value="Genomic_DNA"/>
</dbReference>
<evidence type="ECO:0000256" key="4">
    <source>
        <dbReference type="ARBA" id="ARBA00022475"/>
    </source>
</evidence>
<keyword evidence="6 9" id="KW-0812">Transmembrane</keyword>
<dbReference type="InterPro" id="IPR013525">
    <property type="entry name" value="ABC2_TM"/>
</dbReference>
<feature type="transmembrane region" description="Helical" evidence="9">
    <location>
        <begin position="139"/>
        <end position="169"/>
    </location>
</feature>
<feature type="transmembrane region" description="Helical" evidence="9">
    <location>
        <begin position="175"/>
        <end position="199"/>
    </location>
</feature>
<dbReference type="AlphaFoldDB" id="A0AAU7CD62"/>
<dbReference type="GO" id="GO:0140359">
    <property type="term" value="F:ABC-type transporter activity"/>
    <property type="evidence" value="ECO:0007669"/>
    <property type="project" value="InterPro"/>
</dbReference>
<sequence>MSQTIEVPVITAPVSEVSNQAQSPVAVILPHQKWRVLDFSEIWAFRELFAFLCWRDVKVRYKQTVLGGAWAILQPLMTMVVFSIFFARLANVSTGGIPYPLFAFAGLLPWTYFANAIAAAGQSVVGNERLITKVYFPRLLIPLSSVGAGLVDFAVASGMLGVLVLYYGIYPSMSLLLFPVMVFGLAVAAAGIGSLLAALNVAYRDFRYVIPFLVQLWMFATPTVYMDSTSMVSGVWSWLMPLNPAYGLIANFRAVVLGGTLDPYSLVISLAVSAAMFAVGTLYFRRVERGFADII</sequence>
<dbReference type="InterPro" id="IPR047817">
    <property type="entry name" value="ABC2_TM_bact-type"/>
</dbReference>
<evidence type="ECO:0000259" key="10">
    <source>
        <dbReference type="PROSITE" id="PS51012"/>
    </source>
</evidence>
<name>A0AAU7CD62_9BACT</name>
<reference evidence="11" key="1">
    <citation type="submission" date="2024-05" db="EMBL/GenBank/DDBJ databases">
        <title>Planctomycetes of the genus Singulisphaera possess chitinolytic capabilities.</title>
        <authorList>
            <person name="Ivanova A."/>
        </authorList>
    </citation>
    <scope>NUCLEOTIDE SEQUENCE</scope>
    <source>
        <strain evidence="11">Ch08T</strain>
    </source>
</reference>
<keyword evidence="5" id="KW-0997">Cell inner membrane</keyword>
<feature type="transmembrane region" description="Helical" evidence="9">
    <location>
        <begin position="206"/>
        <end position="226"/>
    </location>
</feature>
<feature type="transmembrane region" description="Helical" evidence="9">
    <location>
        <begin position="264"/>
        <end position="284"/>
    </location>
</feature>
<comment type="similarity">
    <text evidence="2 9">Belongs to the ABC-2 integral membrane protein family.</text>
</comment>
<evidence type="ECO:0000256" key="1">
    <source>
        <dbReference type="ARBA" id="ARBA00004429"/>
    </source>
</evidence>
<gene>
    <name evidence="11" type="ORF">V5E97_33465</name>
</gene>
<evidence type="ECO:0000256" key="2">
    <source>
        <dbReference type="ARBA" id="ARBA00007783"/>
    </source>
</evidence>
<organism evidence="11">
    <name type="scientific">Singulisphaera sp. Ch08</name>
    <dbReference type="NCBI Taxonomy" id="3120278"/>
    <lineage>
        <taxon>Bacteria</taxon>
        <taxon>Pseudomonadati</taxon>
        <taxon>Planctomycetota</taxon>
        <taxon>Planctomycetia</taxon>
        <taxon>Isosphaerales</taxon>
        <taxon>Isosphaeraceae</taxon>
        <taxon>Singulisphaera</taxon>
    </lineage>
</organism>